<dbReference type="CDD" id="cd01412">
    <property type="entry name" value="SIRT5_Af1_CobB"/>
    <property type="match status" value="1"/>
</dbReference>
<evidence type="ECO:0000256" key="2">
    <source>
        <dbReference type="ARBA" id="ARBA00023027"/>
    </source>
</evidence>
<keyword evidence="3 4" id="KW-0862">Zinc</keyword>
<evidence type="ECO:0000313" key="7">
    <source>
        <dbReference type="EMBL" id="CAE1321586.1"/>
    </source>
</evidence>
<feature type="transmembrane region" description="Helical" evidence="5">
    <location>
        <begin position="344"/>
        <end position="365"/>
    </location>
</feature>
<dbReference type="GO" id="GO:0070403">
    <property type="term" value="F:NAD+ binding"/>
    <property type="evidence" value="ECO:0007669"/>
    <property type="project" value="UniProtKB-UniRule"/>
</dbReference>
<dbReference type="GO" id="GO:0005739">
    <property type="term" value="C:mitochondrion"/>
    <property type="evidence" value="ECO:0007669"/>
    <property type="project" value="UniProtKB-SubCell"/>
</dbReference>
<keyword evidence="5" id="KW-0812">Transmembrane</keyword>
<keyword evidence="8" id="KW-1185">Reference proteome</keyword>
<comment type="caution">
    <text evidence="7">The sequence shown here is derived from an EMBL/GenBank/DDBJ whole genome shotgun (WGS) entry which is preliminary data.</text>
</comment>
<dbReference type="OrthoDB" id="424302at2759"/>
<keyword evidence="5" id="KW-1133">Transmembrane helix</keyword>
<dbReference type="HAMAP" id="MF_01121">
    <property type="entry name" value="Sirtuin_ClassIII"/>
    <property type="match status" value="1"/>
</dbReference>
<accession>A0A812EB46</accession>
<dbReference type="GO" id="GO:0008270">
    <property type="term" value="F:zinc ion binding"/>
    <property type="evidence" value="ECO:0007669"/>
    <property type="project" value="UniProtKB-UniRule"/>
</dbReference>
<protein>
    <recommendedName>
        <fullName evidence="3">NAD-dependent protein deacylase</fullName>
        <ecNumber evidence="3">2.3.1.-</ecNumber>
    </recommendedName>
    <alternativeName>
        <fullName evidence="3">Regulatory protein SIR2 homolog 5</fullName>
    </alternativeName>
</protein>
<comment type="domain">
    <text evidence="3">In contrast to class I sirtuins, class III sirtuins have only weak deacetylase activity. Difference in substrate specificity is probably due to a larger hydrophobic pocket with 2 residues (Tyr-107 and Arg-110) that bind to malonylated and succinylated substrates and define the specificity.</text>
</comment>
<proteinExistence type="inferred from homology"/>
<feature type="transmembrane region" description="Helical" evidence="5">
    <location>
        <begin position="263"/>
        <end position="286"/>
    </location>
</feature>
<dbReference type="AlphaFoldDB" id="A0A812EB46"/>
<dbReference type="SUPFAM" id="SSF52467">
    <property type="entry name" value="DHS-like NAD/FAD-binding domain"/>
    <property type="match status" value="1"/>
</dbReference>
<dbReference type="EMBL" id="CAHIKZ030005248">
    <property type="protein sequence ID" value="CAE1321586.1"/>
    <property type="molecule type" value="Genomic_DNA"/>
</dbReference>
<dbReference type="InterPro" id="IPR029035">
    <property type="entry name" value="DHS-like_NAD/FAD-binding_dom"/>
</dbReference>
<gene>
    <name evidence="7" type="ORF">SPHA_71650</name>
</gene>
<dbReference type="InterPro" id="IPR050134">
    <property type="entry name" value="NAD-dep_sirtuin_deacylases"/>
</dbReference>
<comment type="catalytic activity">
    <reaction evidence="3">
        <text>N(6)-malonyl-L-lysyl-[protein] + NAD(+) + H2O = 2''-O-malonyl-ADP-D-ribose + nicotinamide + L-lysyl-[protein]</text>
        <dbReference type="Rhea" id="RHEA:47672"/>
        <dbReference type="Rhea" id="RHEA-COMP:9752"/>
        <dbReference type="Rhea" id="RHEA-COMP:11878"/>
        <dbReference type="ChEBI" id="CHEBI:15377"/>
        <dbReference type="ChEBI" id="CHEBI:17154"/>
        <dbReference type="ChEBI" id="CHEBI:29969"/>
        <dbReference type="ChEBI" id="CHEBI:57540"/>
        <dbReference type="ChEBI" id="CHEBI:87831"/>
        <dbReference type="ChEBI" id="CHEBI:87833"/>
    </reaction>
</comment>
<evidence type="ECO:0000259" key="6">
    <source>
        <dbReference type="PROSITE" id="PS50305"/>
    </source>
</evidence>
<dbReference type="Gene3D" id="3.40.50.1220">
    <property type="entry name" value="TPP-binding domain"/>
    <property type="match status" value="1"/>
</dbReference>
<evidence type="ECO:0000256" key="1">
    <source>
        <dbReference type="ARBA" id="ARBA00022679"/>
    </source>
</evidence>
<evidence type="ECO:0000313" key="8">
    <source>
        <dbReference type="Proteomes" id="UP000597762"/>
    </source>
</evidence>
<comment type="similarity">
    <text evidence="3">Belongs to the sirtuin family. Class III subfamily.</text>
</comment>
<reference evidence="7" key="1">
    <citation type="submission" date="2021-01" db="EMBL/GenBank/DDBJ databases">
        <authorList>
            <person name="Li R."/>
            <person name="Bekaert M."/>
        </authorList>
    </citation>
    <scope>NUCLEOTIDE SEQUENCE</scope>
    <source>
        <strain evidence="7">Farmed</strain>
    </source>
</reference>
<dbReference type="GO" id="GO:0005634">
    <property type="term" value="C:nucleus"/>
    <property type="evidence" value="ECO:0007669"/>
    <property type="project" value="TreeGrafter"/>
</dbReference>
<sequence>MFPTSFARPSFIISGKSVRNSLLTSNLLARLTRLSMESKRPSSDLAAFREIFSKAKNIVVLTGAGISAESGVPTFRGPGGFWRKWQAQDLASPTAFRTNPSLVWEFYHYRRELMGSKEPNKAHYAIAECEKRLEKQGRNVSIVTQNIDGLHYRAGSSRITELHGNLFKTRCTKCGEVAQAKVALIQKPKDAAIPVELLPRCKKDSCKGLLRPHVVWFGESLDPVVLMKTEEILEKCDLCLVVGTSSIVYPAAMYAPMVARQDIITIIIFSPHLSLFLSLSLSLSLFHYRHHHYNNFLSTSLTLSLSLFHYRHHYNHFLSTSLSLSLSLFHYRHHHYNHFLSTSLTLSLSFIIDIITIIIFSPHLSSFSLSFHYRHHHYNHFLSTSHFSLSLSLSLFIIDIITIIIFSPHLSFFSLFHYRHHHYNHFSFHYSLTLSLIIDITIIIFSPPVSLSFSL</sequence>
<dbReference type="InterPro" id="IPR026590">
    <property type="entry name" value="Ssirtuin_cat_dom"/>
</dbReference>
<dbReference type="GO" id="GO:0017136">
    <property type="term" value="F:histone deacetylase activity, NAD-dependent"/>
    <property type="evidence" value="ECO:0007669"/>
    <property type="project" value="TreeGrafter"/>
</dbReference>
<comment type="catalytic activity">
    <reaction evidence="3">
        <text>N(6)-succinyl-L-lysyl-[protein] + NAD(+) + H2O = 2''-O-succinyl-ADP-D-ribose + nicotinamide + L-lysyl-[protein]</text>
        <dbReference type="Rhea" id="RHEA:47668"/>
        <dbReference type="Rhea" id="RHEA-COMP:9752"/>
        <dbReference type="Rhea" id="RHEA-COMP:11877"/>
        <dbReference type="ChEBI" id="CHEBI:15377"/>
        <dbReference type="ChEBI" id="CHEBI:17154"/>
        <dbReference type="ChEBI" id="CHEBI:29969"/>
        <dbReference type="ChEBI" id="CHEBI:57540"/>
        <dbReference type="ChEBI" id="CHEBI:87830"/>
        <dbReference type="ChEBI" id="CHEBI:87832"/>
    </reaction>
</comment>
<dbReference type="EC" id="2.3.1.-" evidence="3"/>
<dbReference type="Gene3D" id="3.30.1600.10">
    <property type="entry name" value="SIR2/SIRT2 'Small Domain"/>
    <property type="match status" value="1"/>
</dbReference>
<feature type="transmembrane region" description="Helical" evidence="5">
    <location>
        <begin position="385"/>
        <end position="406"/>
    </location>
</feature>
<dbReference type="GO" id="GO:0036054">
    <property type="term" value="F:protein-malonyllysine demalonylase activity"/>
    <property type="evidence" value="ECO:0007669"/>
    <property type="project" value="UniProtKB-UniRule"/>
</dbReference>
<dbReference type="GO" id="GO:0036055">
    <property type="term" value="F:protein-succinyllysine desuccinylase activity"/>
    <property type="evidence" value="ECO:0007669"/>
    <property type="project" value="UniProtKB-UniRule"/>
</dbReference>
<comment type="function">
    <text evidence="3">NAD-dependent lysine demalonylase, desuccinylase and deglutarylase that specifically removes malonyl, succinyl and glutaryl groups on target proteins. Has weak NAD-dependent protein deacetylase activity; however this activity may not be physiologically relevant in vivo.</text>
</comment>
<feature type="binding site" evidence="3 4">
    <location>
        <position position="206"/>
    </location>
    <ligand>
        <name>Zn(2+)</name>
        <dbReference type="ChEBI" id="CHEBI:29105"/>
    </ligand>
</feature>
<comment type="cofactor">
    <cofactor evidence="3">
        <name>Zn(2+)</name>
        <dbReference type="ChEBI" id="CHEBI:29105"/>
    </cofactor>
    <text evidence="3">Binds 1 zinc ion per subunit.</text>
</comment>
<organism evidence="7 8">
    <name type="scientific">Acanthosepion pharaonis</name>
    <name type="common">Pharaoh cuttlefish</name>
    <name type="synonym">Sepia pharaonis</name>
    <dbReference type="NCBI Taxonomy" id="158019"/>
    <lineage>
        <taxon>Eukaryota</taxon>
        <taxon>Metazoa</taxon>
        <taxon>Spiralia</taxon>
        <taxon>Lophotrochozoa</taxon>
        <taxon>Mollusca</taxon>
        <taxon>Cephalopoda</taxon>
        <taxon>Coleoidea</taxon>
        <taxon>Decapodiformes</taxon>
        <taxon>Sepiida</taxon>
        <taxon>Sepiina</taxon>
        <taxon>Sepiidae</taxon>
        <taxon>Acanthosepion</taxon>
    </lineage>
</organism>
<feature type="binding site" evidence="3">
    <location>
        <position position="281"/>
    </location>
    <ligand>
        <name>NAD(+)</name>
        <dbReference type="ChEBI" id="CHEBI:57540"/>
    </ligand>
</feature>
<keyword evidence="2 3" id="KW-0520">NAD</keyword>
<keyword evidence="3 4" id="KW-0479">Metal-binding</keyword>
<dbReference type="PANTHER" id="PTHR11085">
    <property type="entry name" value="NAD-DEPENDENT PROTEIN DEACYLASE SIRTUIN-5, MITOCHONDRIAL-RELATED"/>
    <property type="match status" value="1"/>
</dbReference>
<dbReference type="PANTHER" id="PTHR11085:SF10">
    <property type="entry name" value="NAD-DEPENDENT PROTEIN DEACYLASE SIRTUIN-5, MITOCHONDRIAL-RELATED"/>
    <property type="match status" value="1"/>
</dbReference>
<feature type="binding site" evidence="3">
    <location>
        <begin position="145"/>
        <end position="148"/>
    </location>
    <ligand>
        <name>NAD(+)</name>
        <dbReference type="ChEBI" id="CHEBI:57540"/>
    </ligand>
</feature>
<feature type="binding site" evidence="3">
    <location>
        <position position="110"/>
    </location>
    <ligand>
        <name>substrate</name>
    </ligand>
</feature>
<dbReference type="PROSITE" id="PS50305">
    <property type="entry name" value="SIRTUIN"/>
    <property type="match status" value="1"/>
</dbReference>
<keyword evidence="3" id="KW-0496">Mitochondrion</keyword>
<keyword evidence="5" id="KW-0472">Membrane</keyword>
<comment type="catalytic activity">
    <reaction evidence="3">
        <text>N(6)-glutaryl-L-lysyl-[protein] + NAD(+) + H2O = 2''-O-glutaryl-ADP-D-ribose + nicotinamide + L-lysyl-[protein]</text>
        <dbReference type="Rhea" id="RHEA:47664"/>
        <dbReference type="Rhea" id="RHEA-COMP:9752"/>
        <dbReference type="Rhea" id="RHEA-COMP:11875"/>
        <dbReference type="ChEBI" id="CHEBI:15377"/>
        <dbReference type="ChEBI" id="CHEBI:17154"/>
        <dbReference type="ChEBI" id="CHEBI:29969"/>
        <dbReference type="ChEBI" id="CHEBI:57540"/>
        <dbReference type="ChEBI" id="CHEBI:87828"/>
        <dbReference type="ChEBI" id="CHEBI:87829"/>
    </reaction>
</comment>
<dbReference type="InterPro" id="IPR026591">
    <property type="entry name" value="Sirtuin_cat_small_dom_sf"/>
</dbReference>
<feature type="domain" description="Deacetylase sirtuin-type" evidence="6">
    <location>
        <begin position="38"/>
        <end position="316"/>
    </location>
</feature>
<dbReference type="Proteomes" id="UP000597762">
    <property type="component" value="Unassembled WGS sequence"/>
</dbReference>
<comment type="caution">
    <text evidence="3">Lacks conserved residue(s) required for the propagation of feature annotation.</text>
</comment>
<feature type="active site" description="Proton acceptor" evidence="3 4">
    <location>
        <position position="163"/>
    </location>
</feature>
<evidence type="ECO:0000256" key="5">
    <source>
        <dbReference type="SAM" id="Phobius"/>
    </source>
</evidence>
<feature type="binding site" evidence="3 4">
    <location>
        <position position="171"/>
    </location>
    <ligand>
        <name>Zn(2+)</name>
        <dbReference type="ChEBI" id="CHEBI:29105"/>
    </ligand>
</feature>
<evidence type="ECO:0000256" key="3">
    <source>
        <dbReference type="HAMAP-Rule" id="MF_03160"/>
    </source>
</evidence>
<feature type="binding site" evidence="3">
    <location>
        <position position="107"/>
    </location>
    <ligand>
        <name>substrate</name>
    </ligand>
</feature>
<feature type="binding site" evidence="3">
    <location>
        <begin position="243"/>
        <end position="245"/>
    </location>
    <ligand>
        <name>NAD(+)</name>
        <dbReference type="ChEBI" id="CHEBI:57540"/>
    </ligand>
</feature>
<name>A0A812EB46_ACAPH</name>
<feature type="binding site" evidence="3 4">
    <location>
        <position position="201"/>
    </location>
    <ligand>
        <name>Zn(2+)</name>
        <dbReference type="ChEBI" id="CHEBI:29105"/>
    </ligand>
</feature>
<keyword evidence="1 3" id="KW-0808">Transferase</keyword>
<dbReference type="InterPro" id="IPR027546">
    <property type="entry name" value="Sirtuin_class_III"/>
</dbReference>
<feature type="binding site" evidence="3 4">
    <location>
        <position position="174"/>
    </location>
    <ligand>
        <name>Zn(2+)</name>
        <dbReference type="ChEBI" id="CHEBI:29105"/>
    </ligand>
</feature>
<dbReference type="InterPro" id="IPR003000">
    <property type="entry name" value="Sirtuin"/>
</dbReference>
<comment type="subcellular location">
    <subcellularLocation>
        <location evidence="3">Mitochondrion</location>
    </subcellularLocation>
</comment>
<feature type="binding site" evidence="3">
    <location>
        <begin position="63"/>
        <end position="82"/>
    </location>
    <ligand>
        <name>NAD(+)</name>
        <dbReference type="ChEBI" id="CHEBI:57540"/>
    </ligand>
</feature>
<evidence type="ECO:0000256" key="4">
    <source>
        <dbReference type="PROSITE-ProRule" id="PRU00236"/>
    </source>
</evidence>
<dbReference type="Pfam" id="PF02146">
    <property type="entry name" value="SIR2"/>
    <property type="match status" value="1"/>
</dbReference>
<keyword evidence="7" id="KW-0012">Acyltransferase</keyword>
<feature type="transmembrane region" description="Helical" evidence="5">
    <location>
        <begin position="427"/>
        <end position="446"/>
    </location>
</feature>